<dbReference type="Proteomes" id="UP000324222">
    <property type="component" value="Unassembled WGS sequence"/>
</dbReference>
<feature type="compositionally biased region" description="Acidic residues" evidence="1">
    <location>
        <begin position="88"/>
        <end position="102"/>
    </location>
</feature>
<name>A0A5B7GDH6_PORTR</name>
<protein>
    <submittedName>
        <fullName evidence="2">Uncharacterized protein</fullName>
    </submittedName>
</protein>
<evidence type="ECO:0000313" key="2">
    <source>
        <dbReference type="EMBL" id="MPC55425.1"/>
    </source>
</evidence>
<organism evidence="2 3">
    <name type="scientific">Portunus trituberculatus</name>
    <name type="common">Swimming crab</name>
    <name type="synonym">Neptunus trituberculatus</name>
    <dbReference type="NCBI Taxonomy" id="210409"/>
    <lineage>
        <taxon>Eukaryota</taxon>
        <taxon>Metazoa</taxon>
        <taxon>Ecdysozoa</taxon>
        <taxon>Arthropoda</taxon>
        <taxon>Crustacea</taxon>
        <taxon>Multicrustacea</taxon>
        <taxon>Malacostraca</taxon>
        <taxon>Eumalacostraca</taxon>
        <taxon>Eucarida</taxon>
        <taxon>Decapoda</taxon>
        <taxon>Pleocyemata</taxon>
        <taxon>Brachyura</taxon>
        <taxon>Eubrachyura</taxon>
        <taxon>Portunoidea</taxon>
        <taxon>Portunidae</taxon>
        <taxon>Portuninae</taxon>
        <taxon>Portunus</taxon>
    </lineage>
</organism>
<evidence type="ECO:0000313" key="3">
    <source>
        <dbReference type="Proteomes" id="UP000324222"/>
    </source>
</evidence>
<sequence length="167" mass="17891">MRLDDDDGGVFVATGIQTMAGVMSPLHLKRHNCSLTLLISYSITFGCEETVHFAIKEVLAFWSALSGRGACGGAVPAAAVMVKGEQQQQEEEEEKEEGEGEEEGHSGSGRHGELFSPPHTIATTPLQWHPGLVLRAAVRPSGDTAYPRASCCFDKNSRVPLSVIVAK</sequence>
<evidence type="ECO:0000256" key="1">
    <source>
        <dbReference type="SAM" id="MobiDB-lite"/>
    </source>
</evidence>
<accession>A0A5B7GDH6</accession>
<dbReference type="AlphaFoldDB" id="A0A5B7GDH6"/>
<keyword evidence="3" id="KW-1185">Reference proteome</keyword>
<proteinExistence type="predicted"/>
<feature type="region of interest" description="Disordered" evidence="1">
    <location>
        <begin position="82"/>
        <end position="120"/>
    </location>
</feature>
<dbReference type="EMBL" id="VSRR010013162">
    <property type="protein sequence ID" value="MPC55425.1"/>
    <property type="molecule type" value="Genomic_DNA"/>
</dbReference>
<gene>
    <name evidence="2" type="ORF">E2C01_049360</name>
</gene>
<comment type="caution">
    <text evidence="2">The sequence shown here is derived from an EMBL/GenBank/DDBJ whole genome shotgun (WGS) entry which is preliminary data.</text>
</comment>
<reference evidence="2 3" key="1">
    <citation type="submission" date="2019-05" db="EMBL/GenBank/DDBJ databases">
        <title>Another draft genome of Portunus trituberculatus and its Hox gene families provides insights of decapod evolution.</title>
        <authorList>
            <person name="Jeong J.-H."/>
            <person name="Song I."/>
            <person name="Kim S."/>
            <person name="Choi T."/>
            <person name="Kim D."/>
            <person name="Ryu S."/>
            <person name="Kim W."/>
        </authorList>
    </citation>
    <scope>NUCLEOTIDE SEQUENCE [LARGE SCALE GENOMIC DNA]</scope>
    <source>
        <tissue evidence="2">Muscle</tissue>
    </source>
</reference>